<dbReference type="GO" id="GO:0046677">
    <property type="term" value="P:response to antibiotic"/>
    <property type="evidence" value="ECO:0007669"/>
    <property type="project" value="InterPro"/>
</dbReference>
<dbReference type="SUPFAM" id="SSF110710">
    <property type="entry name" value="TTHA0583/YokD-like"/>
    <property type="match status" value="1"/>
</dbReference>
<dbReference type="InterPro" id="IPR007484">
    <property type="entry name" value="Peptidase_M28"/>
</dbReference>
<dbReference type="InterPro" id="IPR028345">
    <property type="entry name" value="Antibiotic_NAT-like"/>
</dbReference>
<dbReference type="EMBL" id="PFFY01000248">
    <property type="protein sequence ID" value="PIW32774.1"/>
    <property type="molecule type" value="Genomic_DNA"/>
</dbReference>
<dbReference type="PANTHER" id="PTHR11104:SF0">
    <property type="entry name" value="SPBETA PROPHAGE-DERIVED AMINOGLYCOSIDE N(3')-ACETYLTRANSFERASE-LIKE PROTEIN YOKD"/>
    <property type="match status" value="1"/>
</dbReference>
<dbReference type="Proteomes" id="UP000230025">
    <property type="component" value="Unassembled WGS sequence"/>
</dbReference>
<dbReference type="SUPFAM" id="SSF53187">
    <property type="entry name" value="Zn-dependent exopeptidases"/>
    <property type="match status" value="1"/>
</dbReference>
<keyword evidence="2" id="KW-0808">Transferase</keyword>
<organism evidence="5 6">
    <name type="scientific">bacterium (Candidatus Ratteibacteria) CG15_BIG_FIL_POST_REV_8_21_14_020_41_12</name>
    <dbReference type="NCBI Taxonomy" id="2014291"/>
    <lineage>
        <taxon>Bacteria</taxon>
        <taxon>Candidatus Ratteibacteria</taxon>
    </lineage>
</organism>
<sequence>MYQKILQIIEREFNLESLKRNSNQIYNYERNFSYENFHKSADFCLNQFKESGISDVEKISISSDGETTYLDHIMPEAWEIEDAVLEIIEPKVFDTILANYKEEVFCVANRCAPTPKDGIIAEVVSYEEMNSVRDISLTGKIVFIQSAHPKTIRKEVVKKGGIGIISSYSEGYPDLPDGTWWINGWGEGPGWYKIKEEKGIFCFSITPRKGDYLTKLLKKGAIKVKALVKSKIYRGSIDTISALLPGQRKEEILLLAHVYEPFLNDDAVGGATLIEIARLLNALIKNGKLSPLKRGVRFLISQERYGFAQFYQEKERRDRIMAAVSLDTISCDYRRTGKPINVRMNPASSPFFGDLLLQNMAKNYLSSYPCQMERGNFSDDTFIADKTIGIPVNWLWTDPGKYHHNSLEAFDRITDWNLTERLITLIATYAYFLASLDKREINYLKNLLLIEAKINILEESNRLISYNEAIERLNFNISWQKARFVSLKKLSPKEKTEDLEKELEKISEEEKRKVLSLLPKERVGEKELTKKEKIAENIVIERITPGFPFSLARVPFEQRRNKPAFADEALNWADGKKDLLQIFRLLNYELEERLSEKQFSDLIKYFVFLDKYDYLKIHYKVKLNKEILKKDLKKLGIKKGDKLMVHSSLSSLGYVEGGAKTVCEALMETISEKGILMMPTFNHDAPFEKGGPGYYSPKETPTKNGIVSDTFWRMKEVYRSLNPTHPFAAWGREAEGYVENHHKVTTMGEGSPLDLLEKNGGKVLLLGVDYPSNTFHHVVEMSNNVLCLGKRTREYPVKLPSGKMVKLRTWSWREKSCPIDDKVFYAKAMKKRGLEKRISIGVGEAILFKMSDCRKVIEGLLRKGIKGFPGCKSCKIRPRIYPETVKSDLTADLTHR</sequence>
<dbReference type="PANTHER" id="PTHR11104">
    <property type="entry name" value="AMINOGLYCOSIDE N3-ACETYLTRANSFERASE"/>
    <property type="match status" value="1"/>
</dbReference>
<keyword evidence="3" id="KW-0012">Acyltransferase</keyword>
<evidence type="ECO:0000313" key="6">
    <source>
        <dbReference type="Proteomes" id="UP000230025"/>
    </source>
</evidence>
<accession>A0A2M7GXX0</accession>
<dbReference type="Pfam" id="PF04389">
    <property type="entry name" value="Peptidase_M28"/>
    <property type="match status" value="1"/>
</dbReference>
<dbReference type="InterPro" id="IPR003679">
    <property type="entry name" value="Amioglycoside_AcTrfase"/>
</dbReference>
<evidence type="ECO:0000313" key="5">
    <source>
        <dbReference type="EMBL" id="PIW32774.1"/>
    </source>
</evidence>
<name>A0A2M7GXX0_9BACT</name>
<dbReference type="Gene3D" id="3.40.630.10">
    <property type="entry name" value="Zn peptidases"/>
    <property type="match status" value="1"/>
</dbReference>
<comment type="similarity">
    <text evidence="1">Belongs to the antibiotic N-acetyltransferase family.</text>
</comment>
<evidence type="ECO:0000259" key="4">
    <source>
        <dbReference type="Pfam" id="PF04389"/>
    </source>
</evidence>
<dbReference type="GO" id="GO:0008080">
    <property type="term" value="F:N-acetyltransferase activity"/>
    <property type="evidence" value="ECO:0007669"/>
    <property type="project" value="InterPro"/>
</dbReference>
<evidence type="ECO:0000256" key="1">
    <source>
        <dbReference type="ARBA" id="ARBA00006383"/>
    </source>
</evidence>
<evidence type="ECO:0000256" key="3">
    <source>
        <dbReference type="ARBA" id="ARBA00023315"/>
    </source>
</evidence>
<evidence type="ECO:0000256" key="2">
    <source>
        <dbReference type="ARBA" id="ARBA00022679"/>
    </source>
</evidence>
<dbReference type="Pfam" id="PF02522">
    <property type="entry name" value="Antibiotic_NAT"/>
    <property type="match status" value="1"/>
</dbReference>
<feature type="domain" description="Peptidase M28" evidence="4">
    <location>
        <begin position="244"/>
        <end position="428"/>
    </location>
</feature>
<proteinExistence type="inferred from homology"/>
<comment type="caution">
    <text evidence="5">The sequence shown here is derived from an EMBL/GenBank/DDBJ whole genome shotgun (WGS) entry which is preliminary data.</text>
</comment>
<reference evidence="6" key="1">
    <citation type="submission" date="2017-09" db="EMBL/GenBank/DDBJ databases">
        <title>Depth-based differentiation of microbial function through sediment-hosted aquifers and enrichment of novel symbionts in the deep terrestrial subsurface.</title>
        <authorList>
            <person name="Probst A.J."/>
            <person name="Ladd B."/>
            <person name="Jarett J.K."/>
            <person name="Geller-Mcgrath D.E."/>
            <person name="Sieber C.M.K."/>
            <person name="Emerson J.B."/>
            <person name="Anantharaman K."/>
            <person name="Thomas B.C."/>
            <person name="Malmstrom R."/>
            <person name="Stieglmeier M."/>
            <person name="Klingl A."/>
            <person name="Woyke T."/>
            <person name="Ryan C.M."/>
            <person name="Banfield J.F."/>
        </authorList>
    </citation>
    <scope>NUCLEOTIDE SEQUENCE [LARGE SCALE GENOMIC DNA]</scope>
</reference>
<gene>
    <name evidence="5" type="ORF">COW28_05310</name>
</gene>
<dbReference type="AlphaFoldDB" id="A0A2M7GXX0"/>
<protein>
    <recommendedName>
        <fullName evidence="4">Peptidase M28 domain-containing protein</fullName>
    </recommendedName>
</protein>